<dbReference type="InterPro" id="IPR009288">
    <property type="entry name" value="AIG2-like_dom"/>
</dbReference>
<reference evidence="6 7" key="1">
    <citation type="submission" date="2016-07" db="EMBL/GenBank/DDBJ databases">
        <title>Draft genome of the white-rot fungus Obba rivulosa 3A-2.</title>
        <authorList>
            <consortium name="DOE Joint Genome Institute"/>
            <person name="Miettinen O."/>
            <person name="Riley R."/>
            <person name="Acob R."/>
            <person name="Barry K."/>
            <person name="Cullen D."/>
            <person name="De Vries R."/>
            <person name="Hainaut M."/>
            <person name="Hatakka A."/>
            <person name="Henrissat B."/>
            <person name="Hilden K."/>
            <person name="Kuo R."/>
            <person name="Labutti K."/>
            <person name="Lipzen A."/>
            <person name="Makela M.R."/>
            <person name="Sandor L."/>
            <person name="Spatafora J.W."/>
            <person name="Grigoriev I.V."/>
            <person name="Hibbett D.S."/>
        </authorList>
    </citation>
    <scope>NUCLEOTIDE SEQUENCE [LARGE SCALE GENOMIC DNA]</scope>
    <source>
        <strain evidence="6 7">3A-2</strain>
    </source>
</reference>
<gene>
    <name evidence="6" type="ORF">OBBRIDRAFT_796617</name>
</gene>
<dbReference type="AlphaFoldDB" id="A0A8E2DIM2"/>
<proteinExistence type="inferred from homology"/>
<sequence>MPELHTAFFYGTLLHPKILQSVIKHQGNELRICPALVLDHTRHQIKETDYPGMLPYKKSRKLFPKELKARDRTVRGTLVKGLTDADMALLDQFEGNEYKLEKIPVHPLGSLKPLSSSSDADIPLEPPPLPPLDELPPSVEAQTYIWAGDLRDLRPDLWEYADFVRENAWKWITDVNPVAAEHQREVNGVITTREFVDADDGKQVKIVVE</sequence>
<evidence type="ECO:0000256" key="2">
    <source>
        <dbReference type="ARBA" id="ARBA00022679"/>
    </source>
</evidence>
<dbReference type="Gene3D" id="3.10.490.10">
    <property type="entry name" value="Gamma-glutamyl cyclotransferase-like"/>
    <property type="match status" value="1"/>
</dbReference>
<protein>
    <recommendedName>
        <fullName evidence="3">Putative gamma-glutamylcyclotransferase</fullName>
    </recommendedName>
</protein>
<dbReference type="InterPro" id="IPR036568">
    <property type="entry name" value="GGCT-like_sf"/>
</dbReference>
<dbReference type="GO" id="GO:0016740">
    <property type="term" value="F:transferase activity"/>
    <property type="evidence" value="ECO:0007669"/>
    <property type="project" value="UniProtKB-KW"/>
</dbReference>
<feature type="domain" description="Gamma-glutamylcyclotransferase AIG2-like" evidence="5">
    <location>
        <begin position="8"/>
        <end position="108"/>
    </location>
</feature>
<evidence type="ECO:0000256" key="3">
    <source>
        <dbReference type="ARBA" id="ARBA00030602"/>
    </source>
</evidence>
<feature type="region of interest" description="Disordered" evidence="4">
    <location>
        <begin position="116"/>
        <end position="136"/>
    </location>
</feature>
<evidence type="ECO:0000259" key="5">
    <source>
        <dbReference type="Pfam" id="PF06094"/>
    </source>
</evidence>
<dbReference type="Proteomes" id="UP000250043">
    <property type="component" value="Unassembled WGS sequence"/>
</dbReference>
<organism evidence="6 7">
    <name type="scientific">Obba rivulosa</name>
    <dbReference type="NCBI Taxonomy" id="1052685"/>
    <lineage>
        <taxon>Eukaryota</taxon>
        <taxon>Fungi</taxon>
        <taxon>Dikarya</taxon>
        <taxon>Basidiomycota</taxon>
        <taxon>Agaricomycotina</taxon>
        <taxon>Agaricomycetes</taxon>
        <taxon>Polyporales</taxon>
        <taxon>Gelatoporiaceae</taxon>
        <taxon>Obba</taxon>
    </lineage>
</organism>
<feature type="compositionally biased region" description="Pro residues" evidence="4">
    <location>
        <begin position="124"/>
        <end position="134"/>
    </location>
</feature>
<dbReference type="SUPFAM" id="SSF110857">
    <property type="entry name" value="Gamma-glutamyl cyclotransferase-like"/>
    <property type="match status" value="1"/>
</dbReference>
<accession>A0A8E2DIM2</accession>
<evidence type="ECO:0000313" key="6">
    <source>
        <dbReference type="EMBL" id="OCH86994.1"/>
    </source>
</evidence>
<dbReference type="PANTHER" id="PTHR31544:SF2">
    <property type="entry name" value="AIG2-LIKE PROTEIN D"/>
    <property type="match status" value="1"/>
</dbReference>
<dbReference type="PANTHER" id="PTHR31544">
    <property type="entry name" value="AIG2-LIKE PROTEIN D"/>
    <property type="match status" value="1"/>
</dbReference>
<dbReference type="EMBL" id="KV722503">
    <property type="protein sequence ID" value="OCH86994.1"/>
    <property type="molecule type" value="Genomic_DNA"/>
</dbReference>
<dbReference type="InterPro" id="IPR013024">
    <property type="entry name" value="GGCT-like"/>
</dbReference>
<keyword evidence="7" id="KW-1185">Reference proteome</keyword>
<comment type="similarity">
    <text evidence="1">Belongs to the gamma-glutamylcyclotransferase family.</text>
</comment>
<dbReference type="Pfam" id="PF06094">
    <property type="entry name" value="GGACT"/>
    <property type="match status" value="1"/>
</dbReference>
<keyword evidence="2" id="KW-0808">Transferase</keyword>
<dbReference type="InterPro" id="IPR045038">
    <property type="entry name" value="AIG2-like"/>
</dbReference>
<dbReference type="OrthoDB" id="1044435at2759"/>
<evidence type="ECO:0000256" key="4">
    <source>
        <dbReference type="SAM" id="MobiDB-lite"/>
    </source>
</evidence>
<evidence type="ECO:0000313" key="7">
    <source>
        <dbReference type="Proteomes" id="UP000250043"/>
    </source>
</evidence>
<evidence type="ECO:0000256" key="1">
    <source>
        <dbReference type="ARBA" id="ARBA00008861"/>
    </source>
</evidence>
<name>A0A8E2DIM2_9APHY</name>
<dbReference type="CDD" id="cd06661">
    <property type="entry name" value="GGCT_like"/>
    <property type="match status" value="1"/>
</dbReference>